<dbReference type="PANTHER" id="PTHR38848">
    <property type="entry name" value="G-PROTEIN COUPLED RECEPTORS FAMILY 3 PROFILE DOMAIN-CONTAINING PROTEIN"/>
    <property type="match status" value="1"/>
</dbReference>
<accession>Q0TWH8</accession>
<protein>
    <recommendedName>
        <fullName evidence="5">G-protein coupled receptors family 1 profile domain-containing protein</fullName>
    </recommendedName>
</protein>
<keyword evidence="2" id="KW-0732">Signal</keyword>
<evidence type="ECO:0000313" key="3">
    <source>
        <dbReference type="EMBL" id="EAT76481.1"/>
    </source>
</evidence>
<feature type="transmembrane region" description="Helical" evidence="1">
    <location>
        <begin position="201"/>
        <end position="223"/>
    </location>
</feature>
<dbReference type="EMBL" id="CH445367">
    <property type="protein sequence ID" value="EAT76481.1"/>
    <property type="molecule type" value="Genomic_DNA"/>
</dbReference>
<keyword evidence="1" id="KW-0812">Transmembrane</keyword>
<organism evidence="3 4">
    <name type="scientific">Phaeosphaeria nodorum (strain SN15 / ATCC MYA-4574 / FGSC 10173)</name>
    <name type="common">Glume blotch fungus</name>
    <name type="synonym">Parastagonospora nodorum</name>
    <dbReference type="NCBI Taxonomy" id="321614"/>
    <lineage>
        <taxon>Eukaryota</taxon>
        <taxon>Fungi</taxon>
        <taxon>Dikarya</taxon>
        <taxon>Ascomycota</taxon>
        <taxon>Pezizomycotina</taxon>
        <taxon>Dothideomycetes</taxon>
        <taxon>Pleosporomycetidae</taxon>
        <taxon>Pleosporales</taxon>
        <taxon>Pleosporineae</taxon>
        <taxon>Phaeosphaeriaceae</taxon>
        <taxon>Parastagonospora</taxon>
    </lineage>
</organism>
<feature type="transmembrane region" description="Helical" evidence="1">
    <location>
        <begin position="86"/>
        <end position="106"/>
    </location>
</feature>
<feature type="transmembrane region" description="Helical" evidence="1">
    <location>
        <begin position="48"/>
        <end position="65"/>
    </location>
</feature>
<feature type="chain" id="PRO_5004177472" description="G-protein coupled receptors family 1 profile domain-containing protein" evidence="2">
    <location>
        <begin position="19"/>
        <end position="397"/>
    </location>
</feature>
<evidence type="ECO:0008006" key="5">
    <source>
        <dbReference type="Google" id="ProtNLM"/>
    </source>
</evidence>
<dbReference type="AlphaFoldDB" id="Q0TWH8"/>
<evidence type="ECO:0000256" key="2">
    <source>
        <dbReference type="SAM" id="SignalP"/>
    </source>
</evidence>
<dbReference type="GeneID" id="5983166"/>
<dbReference type="Proteomes" id="UP000001055">
    <property type="component" value="Unassembled WGS sequence"/>
</dbReference>
<evidence type="ECO:0000256" key="1">
    <source>
        <dbReference type="SAM" id="Phobius"/>
    </source>
</evidence>
<feature type="transmembrane region" description="Helical" evidence="1">
    <location>
        <begin position="118"/>
        <end position="137"/>
    </location>
</feature>
<feature type="transmembrane region" description="Helical" evidence="1">
    <location>
        <begin position="157"/>
        <end position="181"/>
    </location>
</feature>
<feature type="transmembrane region" description="Helical" evidence="1">
    <location>
        <begin position="267"/>
        <end position="286"/>
    </location>
</feature>
<name>Q0TWH8_PHANO</name>
<reference evidence="4" key="1">
    <citation type="journal article" date="2007" name="Plant Cell">
        <title>Dothideomycete-plant interactions illuminated by genome sequencing and EST analysis of the wheat pathogen Stagonospora nodorum.</title>
        <authorList>
            <person name="Hane J.K."/>
            <person name="Lowe R.G."/>
            <person name="Solomon P.S."/>
            <person name="Tan K.C."/>
            <person name="Schoch C.L."/>
            <person name="Spatafora J.W."/>
            <person name="Crous P.W."/>
            <person name="Kodira C."/>
            <person name="Birren B.W."/>
            <person name="Galagan J.E."/>
            <person name="Torriani S.F."/>
            <person name="McDonald B.A."/>
            <person name="Oliver R.P."/>
        </authorList>
    </citation>
    <scope>NUCLEOTIDE SEQUENCE [LARGE SCALE GENOMIC DNA]</scope>
    <source>
        <strain evidence="4">SN15 / ATCC MYA-4574 / FGSC 10173</strain>
    </source>
</reference>
<dbReference type="OMA" id="NENTHIT"/>
<dbReference type="InParanoid" id="Q0TWH8"/>
<keyword evidence="1" id="KW-0472">Membrane</keyword>
<dbReference type="PANTHER" id="PTHR38848:SF3">
    <property type="entry name" value="G-PROTEIN COUPLED RECEPTORS FAMILY 3 PROFILE DOMAIN-CONTAINING PROTEIN"/>
    <property type="match status" value="1"/>
</dbReference>
<dbReference type="VEuPathDB" id="FungiDB:JI435_161090"/>
<feature type="transmembrane region" description="Helical" evidence="1">
    <location>
        <begin position="292"/>
        <end position="314"/>
    </location>
</feature>
<keyword evidence="1" id="KW-1133">Transmembrane helix</keyword>
<feature type="signal peptide" evidence="2">
    <location>
        <begin position="1"/>
        <end position="18"/>
    </location>
</feature>
<sequence>MVQRVFSWLPLLLSAVYASPSAMATRDITPRENENVHVTTGEPVRDRIIFVVLAMVCMMGIALILGIRARQLRRSIRMQRNVTSMLFLFMCFIFVIYIIVSAALVVGQGLTTYDQCNVATIVCLVCYIAIKGTVYTFMVERIRLVRSPFIKRSKDYIYLSCLAMVLALYGAVSVNACIFRYTALQASDGRCHGGIRSIASLPTLCINLFTNVVLTVVFFYLLLPVIKFRVSAPAAGLPNLKKRTFLVAHPDETGVQKNIRILMWKSIIGSLLIEVTMLANMIQFTLTKGKELGMICFTICMIDVFWDCLVIHWLTFGSSARAERSLAQSIMSSRGQTVRQLGDIPSGMLEKLEGKEDPLIAALDSAFKVGGVEHHSRNFSISDSITALPPLPYGVIK</sequence>
<dbReference type="RefSeq" id="XP_001806236.1">
    <property type="nucleotide sequence ID" value="XM_001806184.1"/>
</dbReference>
<proteinExistence type="predicted"/>
<dbReference type="KEGG" id="pno:SNOG_16109"/>
<gene>
    <name evidence="3" type="ORF">SNOG_16109</name>
</gene>
<evidence type="ECO:0000313" key="4">
    <source>
        <dbReference type="Proteomes" id="UP000001055"/>
    </source>
</evidence>